<evidence type="ECO:0000259" key="9">
    <source>
        <dbReference type="PROSITE" id="PS51330"/>
    </source>
</evidence>
<dbReference type="PANTHER" id="PTHR48069">
    <property type="entry name" value="DIHYDROFOLATE REDUCTASE"/>
    <property type="match status" value="1"/>
</dbReference>
<dbReference type="UniPathway" id="UPA00077">
    <property type="reaction ID" value="UER00158"/>
</dbReference>
<dbReference type="GO" id="GO:0046452">
    <property type="term" value="P:dihydrofolate metabolic process"/>
    <property type="evidence" value="ECO:0007669"/>
    <property type="project" value="TreeGrafter"/>
</dbReference>
<dbReference type="PROSITE" id="PS51330">
    <property type="entry name" value="DHFR_2"/>
    <property type="match status" value="1"/>
</dbReference>
<evidence type="ECO:0000256" key="8">
    <source>
        <dbReference type="PIRNR" id="PIRNR000194"/>
    </source>
</evidence>
<dbReference type="NCBIfam" id="NF008037">
    <property type="entry name" value="PRK10769.1"/>
    <property type="match status" value="1"/>
</dbReference>
<evidence type="ECO:0000256" key="1">
    <source>
        <dbReference type="ARBA" id="ARBA00004903"/>
    </source>
</evidence>
<reference evidence="10 11" key="1">
    <citation type="submission" date="2019-07" db="EMBL/GenBank/DDBJ databases">
        <title>Genomes of sea-ice associated Colwellia species.</title>
        <authorList>
            <person name="Bowman J.P."/>
        </authorList>
    </citation>
    <scope>NUCLEOTIDE SEQUENCE [LARGE SCALE GENOMIC DNA]</scope>
    <source>
        <strain evidence="10 11">ACAM 459</strain>
    </source>
</reference>
<dbReference type="Gene3D" id="3.40.430.10">
    <property type="entry name" value="Dihydrofolate Reductase, subunit A"/>
    <property type="match status" value="1"/>
</dbReference>
<dbReference type="EMBL" id="VOLT01000004">
    <property type="protein sequence ID" value="TWX68493.1"/>
    <property type="molecule type" value="Genomic_DNA"/>
</dbReference>
<keyword evidence="4 8" id="KW-0554">One-carbon metabolism</keyword>
<evidence type="ECO:0000256" key="2">
    <source>
        <dbReference type="ARBA" id="ARBA00009539"/>
    </source>
</evidence>
<protein>
    <recommendedName>
        <fullName evidence="3 8">Dihydrofolate reductase</fullName>
        <ecNumber evidence="3 8">1.5.1.3</ecNumber>
    </recommendedName>
</protein>
<accession>A0A5C6QID1</accession>
<dbReference type="PRINTS" id="PR00070">
    <property type="entry name" value="DHFR"/>
</dbReference>
<feature type="domain" description="DHFR" evidence="9">
    <location>
        <begin position="3"/>
        <end position="167"/>
    </location>
</feature>
<keyword evidence="11" id="KW-1185">Reference proteome</keyword>
<dbReference type="AlphaFoldDB" id="A0A5C6QID1"/>
<dbReference type="PIRSF" id="PIRSF000194">
    <property type="entry name" value="DHFR"/>
    <property type="match status" value="1"/>
</dbReference>
<dbReference type="GO" id="GO:0046655">
    <property type="term" value="P:folic acid metabolic process"/>
    <property type="evidence" value="ECO:0007669"/>
    <property type="project" value="TreeGrafter"/>
</dbReference>
<keyword evidence="5 8" id="KW-0521">NADP</keyword>
<evidence type="ECO:0000313" key="10">
    <source>
        <dbReference type="EMBL" id="TWX68493.1"/>
    </source>
</evidence>
<dbReference type="InterPro" id="IPR012259">
    <property type="entry name" value="DHFR"/>
</dbReference>
<evidence type="ECO:0000256" key="7">
    <source>
        <dbReference type="ARBA" id="ARBA00025067"/>
    </source>
</evidence>
<dbReference type="GO" id="GO:0004146">
    <property type="term" value="F:dihydrofolate reductase activity"/>
    <property type="evidence" value="ECO:0007669"/>
    <property type="project" value="UniProtKB-EC"/>
</dbReference>
<dbReference type="FunFam" id="3.40.430.10:FF:000001">
    <property type="entry name" value="Dihydrofolate reductase"/>
    <property type="match status" value="1"/>
</dbReference>
<dbReference type="CDD" id="cd00209">
    <property type="entry name" value="DHFR"/>
    <property type="match status" value="1"/>
</dbReference>
<evidence type="ECO:0000313" key="11">
    <source>
        <dbReference type="Proteomes" id="UP000321822"/>
    </source>
</evidence>
<dbReference type="Pfam" id="PF00186">
    <property type="entry name" value="DHFR_1"/>
    <property type="match status" value="1"/>
</dbReference>
<comment type="similarity">
    <text evidence="2 8">Belongs to the dihydrofolate reductase family.</text>
</comment>
<dbReference type="PANTHER" id="PTHR48069:SF3">
    <property type="entry name" value="DIHYDROFOLATE REDUCTASE"/>
    <property type="match status" value="1"/>
</dbReference>
<sequence length="170" mass="18701">MTILSMIVATADNNIIGKNNDMPWHLPADLAYFKKVTLGKPIIMGRKTFESIGRPLPGRRNIVISRDENYQAKGVDSVTSVEQALALVDGSDGSEGADEIMVIGGGAIYEHCLPKADRLYITHIKAAIDGDTQFPNYDDGSWNKIASDVRDSDEKNAHQLDFCVYERTAN</sequence>
<comment type="function">
    <text evidence="7 8">Key enzyme in folate metabolism. Catalyzes an essential reaction for de novo glycine and purine synthesis, and for DNA precursor synthesis.</text>
</comment>
<comment type="caution">
    <text evidence="10">The sequence shown here is derived from an EMBL/GenBank/DDBJ whole genome shotgun (WGS) entry which is preliminary data.</text>
</comment>
<comment type="pathway">
    <text evidence="1 8">Cofactor biosynthesis; tetrahydrofolate biosynthesis; 5,6,7,8-tetrahydrofolate from 7,8-dihydrofolate: step 1/1.</text>
</comment>
<dbReference type="RefSeq" id="WP_146786236.1">
    <property type="nucleotide sequence ID" value="NZ_VOLT01000004.1"/>
</dbReference>
<evidence type="ECO:0000256" key="6">
    <source>
        <dbReference type="ARBA" id="ARBA00023002"/>
    </source>
</evidence>
<dbReference type="Proteomes" id="UP000321822">
    <property type="component" value="Unassembled WGS sequence"/>
</dbReference>
<proteinExistence type="inferred from homology"/>
<evidence type="ECO:0000256" key="3">
    <source>
        <dbReference type="ARBA" id="ARBA00012856"/>
    </source>
</evidence>
<dbReference type="GO" id="GO:0070401">
    <property type="term" value="F:NADP+ binding"/>
    <property type="evidence" value="ECO:0007669"/>
    <property type="project" value="UniProtKB-ARBA"/>
</dbReference>
<dbReference type="InterPro" id="IPR024072">
    <property type="entry name" value="DHFR-like_dom_sf"/>
</dbReference>
<name>A0A5C6QID1_9GAMM</name>
<evidence type="ECO:0000256" key="5">
    <source>
        <dbReference type="ARBA" id="ARBA00022857"/>
    </source>
</evidence>
<gene>
    <name evidence="10" type="primary">folA</name>
    <name evidence="10" type="ORF">ESZ36_08320</name>
</gene>
<dbReference type="OrthoDB" id="9804315at2"/>
<evidence type="ECO:0000256" key="4">
    <source>
        <dbReference type="ARBA" id="ARBA00022563"/>
    </source>
</evidence>
<keyword evidence="6 8" id="KW-0560">Oxidoreductase</keyword>
<dbReference type="GO" id="GO:0006730">
    <property type="term" value="P:one-carbon metabolic process"/>
    <property type="evidence" value="ECO:0007669"/>
    <property type="project" value="UniProtKB-KW"/>
</dbReference>
<dbReference type="SUPFAM" id="SSF53597">
    <property type="entry name" value="Dihydrofolate reductase-like"/>
    <property type="match status" value="1"/>
</dbReference>
<comment type="catalytic activity">
    <reaction evidence="8">
        <text>(6S)-5,6,7,8-tetrahydrofolate + NADP(+) = 7,8-dihydrofolate + NADPH + H(+)</text>
        <dbReference type="Rhea" id="RHEA:15009"/>
        <dbReference type="ChEBI" id="CHEBI:15378"/>
        <dbReference type="ChEBI" id="CHEBI:57451"/>
        <dbReference type="ChEBI" id="CHEBI:57453"/>
        <dbReference type="ChEBI" id="CHEBI:57783"/>
        <dbReference type="ChEBI" id="CHEBI:58349"/>
        <dbReference type="EC" id="1.5.1.3"/>
    </reaction>
</comment>
<dbReference type="GO" id="GO:0046654">
    <property type="term" value="P:tetrahydrofolate biosynthetic process"/>
    <property type="evidence" value="ECO:0007669"/>
    <property type="project" value="UniProtKB-UniPathway"/>
</dbReference>
<organism evidence="10 11">
    <name type="scientific">Colwellia demingiae</name>
    <dbReference type="NCBI Taxonomy" id="89401"/>
    <lineage>
        <taxon>Bacteria</taxon>
        <taxon>Pseudomonadati</taxon>
        <taxon>Pseudomonadota</taxon>
        <taxon>Gammaproteobacteria</taxon>
        <taxon>Alteromonadales</taxon>
        <taxon>Colwelliaceae</taxon>
        <taxon>Colwellia</taxon>
    </lineage>
</organism>
<dbReference type="GO" id="GO:0005829">
    <property type="term" value="C:cytosol"/>
    <property type="evidence" value="ECO:0007669"/>
    <property type="project" value="TreeGrafter"/>
</dbReference>
<dbReference type="InterPro" id="IPR001796">
    <property type="entry name" value="DHFR_dom"/>
</dbReference>
<dbReference type="EC" id="1.5.1.3" evidence="3 8"/>